<feature type="transmembrane region" description="Helical" evidence="6">
    <location>
        <begin position="240"/>
        <end position="261"/>
    </location>
</feature>
<keyword evidence="4 6" id="KW-1133">Transmembrane helix</keyword>
<evidence type="ECO:0000313" key="9">
    <source>
        <dbReference type="Proteomes" id="UP000180246"/>
    </source>
</evidence>
<organism evidence="8 9">
    <name type="scientific">Massilia timonae</name>
    <dbReference type="NCBI Taxonomy" id="47229"/>
    <lineage>
        <taxon>Bacteria</taxon>
        <taxon>Pseudomonadati</taxon>
        <taxon>Pseudomonadota</taxon>
        <taxon>Betaproteobacteria</taxon>
        <taxon>Burkholderiales</taxon>
        <taxon>Oxalobacteraceae</taxon>
        <taxon>Telluria group</taxon>
        <taxon>Massilia</taxon>
    </lineage>
</organism>
<evidence type="ECO:0000256" key="6">
    <source>
        <dbReference type="SAM" id="Phobius"/>
    </source>
</evidence>
<feature type="domain" description="Copper resistance protein D" evidence="7">
    <location>
        <begin position="202"/>
        <end position="304"/>
    </location>
</feature>
<feature type="transmembrane region" description="Helical" evidence="6">
    <location>
        <begin position="282"/>
        <end position="304"/>
    </location>
</feature>
<keyword evidence="2" id="KW-1003">Cell membrane</keyword>
<dbReference type="PANTHER" id="PTHR34820:SF4">
    <property type="entry name" value="INNER MEMBRANE PROTEIN YEBZ"/>
    <property type="match status" value="1"/>
</dbReference>
<dbReference type="InterPro" id="IPR032694">
    <property type="entry name" value="CopC/D"/>
</dbReference>
<dbReference type="Pfam" id="PF05425">
    <property type="entry name" value="CopD"/>
    <property type="match status" value="1"/>
</dbReference>
<keyword evidence="5 6" id="KW-0472">Membrane</keyword>
<protein>
    <submittedName>
        <fullName evidence="8">Copper resistance D family protein</fullName>
    </submittedName>
</protein>
<dbReference type="Proteomes" id="UP000180246">
    <property type="component" value="Unassembled WGS sequence"/>
</dbReference>
<gene>
    <name evidence="8" type="ORF">LO55_4107</name>
</gene>
<feature type="transmembrane region" description="Helical" evidence="6">
    <location>
        <begin position="51"/>
        <end position="69"/>
    </location>
</feature>
<dbReference type="InterPro" id="IPR008457">
    <property type="entry name" value="Cu-R_CopD_dom"/>
</dbReference>
<evidence type="ECO:0000313" key="8">
    <source>
        <dbReference type="EMBL" id="OIJ41845.1"/>
    </source>
</evidence>
<comment type="caution">
    <text evidence="8">The sequence shown here is derived from an EMBL/GenBank/DDBJ whole genome shotgun (WGS) entry which is preliminary data.</text>
</comment>
<dbReference type="GO" id="GO:0006825">
    <property type="term" value="P:copper ion transport"/>
    <property type="evidence" value="ECO:0007669"/>
    <property type="project" value="InterPro"/>
</dbReference>
<accession>A0A1S2N9X3</accession>
<evidence type="ECO:0000256" key="4">
    <source>
        <dbReference type="ARBA" id="ARBA00022989"/>
    </source>
</evidence>
<comment type="subcellular location">
    <subcellularLocation>
        <location evidence="1">Cell membrane</location>
        <topology evidence="1">Multi-pass membrane protein</topology>
    </subcellularLocation>
</comment>
<dbReference type="PANTHER" id="PTHR34820">
    <property type="entry name" value="INNER MEMBRANE PROTEIN YEBZ"/>
    <property type="match status" value="1"/>
</dbReference>
<feature type="transmembrane region" description="Helical" evidence="6">
    <location>
        <begin position="89"/>
        <end position="109"/>
    </location>
</feature>
<keyword evidence="3 6" id="KW-0812">Transmembrane</keyword>
<feature type="transmembrane region" description="Helical" evidence="6">
    <location>
        <begin position="196"/>
        <end position="220"/>
    </location>
</feature>
<dbReference type="GO" id="GO:0005886">
    <property type="term" value="C:plasma membrane"/>
    <property type="evidence" value="ECO:0007669"/>
    <property type="project" value="UniProtKB-SubCell"/>
</dbReference>
<feature type="transmembrane region" description="Helical" evidence="6">
    <location>
        <begin position="160"/>
        <end position="184"/>
    </location>
</feature>
<evidence type="ECO:0000256" key="1">
    <source>
        <dbReference type="ARBA" id="ARBA00004651"/>
    </source>
</evidence>
<evidence type="ECO:0000259" key="7">
    <source>
        <dbReference type="Pfam" id="PF05425"/>
    </source>
</evidence>
<reference evidence="8 9" key="1">
    <citation type="submission" date="2014-10" db="EMBL/GenBank/DDBJ databases">
        <authorList>
            <person name="Seo M.-J."/>
            <person name="Seok Y.J."/>
            <person name="Cha I.-T."/>
        </authorList>
    </citation>
    <scope>NUCLEOTIDE SEQUENCE [LARGE SCALE GENOMIC DNA]</scope>
    <source>
        <strain evidence="8 9">NEU</strain>
    </source>
</reference>
<evidence type="ECO:0000256" key="2">
    <source>
        <dbReference type="ARBA" id="ARBA00022475"/>
    </source>
</evidence>
<dbReference type="EMBL" id="JRYB01000001">
    <property type="protein sequence ID" value="OIJ41845.1"/>
    <property type="molecule type" value="Genomic_DNA"/>
</dbReference>
<name>A0A1S2N9X3_9BURK</name>
<evidence type="ECO:0000256" key="3">
    <source>
        <dbReference type="ARBA" id="ARBA00022692"/>
    </source>
</evidence>
<dbReference type="RefSeq" id="WP_071362876.1">
    <property type="nucleotide sequence ID" value="NZ_JRYB01000001.1"/>
</dbReference>
<feature type="transmembrane region" description="Helical" evidence="6">
    <location>
        <begin position="121"/>
        <end position="140"/>
    </location>
</feature>
<sequence length="313" mass="32227">MESDFASAQRAVTAFLNLSLAVLVGASAATLWLRTRTSPWARAMLPRLRTALLAGTGTAILAYVAILWIEAASMAEVPLAEAWPAVRSLITGTHFGLAWMIGAAALVVAGAASAAGARFQAAAATSAVRIGAIGVLLYSRSMVSHASAAGDFTWAVAADWVHLVLISIWVGEVIVAGLITLRVLPDAASGSRADCALYVDALSRSATVALVGIFATGAISTWRVLESPADLFGNPYGTTLLIKVGLVLCAAALGGFNRFVVMPALLRSLQQQGQEARAAGGLFARVLQVEAIVLVAVLIAAAFLTSTSPPMAS</sequence>
<evidence type="ECO:0000256" key="5">
    <source>
        <dbReference type="ARBA" id="ARBA00023136"/>
    </source>
</evidence>
<dbReference type="AlphaFoldDB" id="A0A1S2N9X3"/>
<feature type="transmembrane region" description="Helical" evidence="6">
    <location>
        <begin position="12"/>
        <end position="31"/>
    </location>
</feature>
<proteinExistence type="predicted"/>